<reference evidence="1 2" key="1">
    <citation type="journal article" date="2017" name="Genome Announc.">
        <title>Genome sequence of the saprophytic ascomycete Epicoccum nigrum ICMP 19927 strain isolated from New Zealand.</title>
        <authorList>
            <person name="Fokin M."/>
            <person name="Fleetwood D."/>
            <person name="Weir B.S."/>
            <person name="Villas-Boas S.G."/>
        </authorList>
    </citation>
    <scope>NUCLEOTIDE SEQUENCE [LARGE SCALE GENOMIC DNA]</scope>
    <source>
        <strain evidence="1 2">ICMP 19927</strain>
    </source>
</reference>
<dbReference type="EMBL" id="KZ107839">
    <property type="protein sequence ID" value="OSS53135.1"/>
    <property type="molecule type" value="Genomic_DNA"/>
</dbReference>
<keyword evidence="2" id="KW-1185">Reference proteome</keyword>
<protein>
    <submittedName>
        <fullName evidence="1">Uncharacterized protein</fullName>
    </submittedName>
</protein>
<dbReference type="Proteomes" id="UP000193240">
    <property type="component" value="Unassembled WGS sequence"/>
</dbReference>
<proteinExistence type="predicted"/>
<name>A0A1Y2MAJ8_EPING</name>
<accession>A0A1Y2MAJ8</accession>
<evidence type="ECO:0000313" key="2">
    <source>
        <dbReference type="Proteomes" id="UP000193240"/>
    </source>
</evidence>
<organism evidence="1 2">
    <name type="scientific">Epicoccum nigrum</name>
    <name type="common">Soil fungus</name>
    <name type="synonym">Epicoccum purpurascens</name>
    <dbReference type="NCBI Taxonomy" id="105696"/>
    <lineage>
        <taxon>Eukaryota</taxon>
        <taxon>Fungi</taxon>
        <taxon>Dikarya</taxon>
        <taxon>Ascomycota</taxon>
        <taxon>Pezizomycotina</taxon>
        <taxon>Dothideomycetes</taxon>
        <taxon>Pleosporomycetidae</taxon>
        <taxon>Pleosporales</taxon>
        <taxon>Pleosporineae</taxon>
        <taxon>Didymellaceae</taxon>
        <taxon>Epicoccum</taxon>
    </lineage>
</organism>
<dbReference type="AlphaFoldDB" id="A0A1Y2MAJ8"/>
<evidence type="ECO:0000313" key="1">
    <source>
        <dbReference type="EMBL" id="OSS53135.1"/>
    </source>
</evidence>
<gene>
    <name evidence="1" type="ORF">B5807_02516</name>
</gene>
<dbReference type="InParanoid" id="A0A1Y2MAJ8"/>
<sequence length="105" mass="11541">MSARSTPRSTQTSPAYFMSVAHNAATPSRFETIQEESEVPSLSPQLLKLKREYLASLNEKSLLQSLDSEVNWSGKGQHVTFQPTEDVPLEHLGHLGSSISATVDK</sequence>
<dbReference type="STRING" id="105696.A0A1Y2MAJ8"/>